<comment type="caution">
    <text evidence="2">The sequence shown here is derived from an EMBL/GenBank/DDBJ whole genome shotgun (WGS) entry which is preliminary data.</text>
</comment>
<proteinExistence type="predicted"/>
<feature type="region of interest" description="Disordered" evidence="1">
    <location>
        <begin position="120"/>
        <end position="181"/>
    </location>
</feature>
<name>A0A060QK77_9PROT</name>
<accession>A0A060QK77</accession>
<dbReference type="EMBL" id="CBLX010000011">
    <property type="protein sequence ID" value="CDG39726.1"/>
    <property type="molecule type" value="Genomic_DNA"/>
</dbReference>
<evidence type="ECO:0000313" key="2">
    <source>
        <dbReference type="EMBL" id="CDG39726.1"/>
    </source>
</evidence>
<feature type="compositionally biased region" description="Low complexity" evidence="1">
    <location>
        <begin position="133"/>
        <end position="175"/>
    </location>
</feature>
<evidence type="ECO:0000313" key="3">
    <source>
        <dbReference type="Proteomes" id="UP000027583"/>
    </source>
</evidence>
<evidence type="ECO:0000256" key="1">
    <source>
        <dbReference type="SAM" id="MobiDB-lite"/>
    </source>
</evidence>
<gene>
    <name evidence="2" type="ORF">ASAP_1681</name>
</gene>
<reference evidence="2 3" key="1">
    <citation type="journal article" date="2014" name="Genome Biol. Evol.">
        <title>Acetic acid bacteria genomes reveal functional traits for adaptation to life in insect guts.</title>
        <authorList>
            <person name="Chouaia B."/>
            <person name="Gaiarsa S."/>
            <person name="Crotti E."/>
            <person name="Comandatore F."/>
            <person name="Degli Esposti M."/>
            <person name="Ricci I."/>
            <person name="Alma A."/>
            <person name="Favia G."/>
            <person name="Bandi C."/>
            <person name="Daffonchio D."/>
        </authorList>
    </citation>
    <scope>NUCLEOTIDE SEQUENCE [LARGE SCALE GENOMIC DNA]</scope>
    <source>
        <strain evidence="2 3">SF2.1</strain>
    </source>
</reference>
<dbReference type="Proteomes" id="UP000027583">
    <property type="component" value="Unassembled WGS sequence"/>
</dbReference>
<protein>
    <submittedName>
        <fullName evidence="2">Uncharacterized protein</fullName>
    </submittedName>
</protein>
<reference evidence="2 3" key="2">
    <citation type="journal article" date="2014" name="PLoS ONE">
        <title>Evolution of mitochondria reconstructed from the energy metabolism of living bacteria.</title>
        <authorList>
            <person name="Degli Esposti M."/>
            <person name="Chouaia B."/>
            <person name="Comandatore F."/>
            <person name="Crotti E."/>
            <person name="Sassera D."/>
            <person name="Lievens P.M."/>
            <person name="Daffonchio D."/>
            <person name="Bandi C."/>
        </authorList>
    </citation>
    <scope>NUCLEOTIDE SEQUENCE [LARGE SCALE GENOMIC DNA]</scope>
    <source>
        <strain evidence="2 3">SF2.1</strain>
    </source>
</reference>
<dbReference type="RefSeq" id="WP_035444116.1">
    <property type="nucleotide sequence ID" value="NZ_CBLX010000011.1"/>
</dbReference>
<organism evidence="2 3">
    <name type="scientific">Asaia bogorensis</name>
    <dbReference type="NCBI Taxonomy" id="91915"/>
    <lineage>
        <taxon>Bacteria</taxon>
        <taxon>Pseudomonadati</taxon>
        <taxon>Pseudomonadota</taxon>
        <taxon>Alphaproteobacteria</taxon>
        <taxon>Acetobacterales</taxon>
        <taxon>Acetobacteraceae</taxon>
        <taxon>Asaia</taxon>
    </lineage>
</organism>
<sequence>MKFYSLVETADNSGLFVLTGAVFDASGASIALDKVAANATTGLRVAVSPYRAMGGIPSPITPSRAEEGASYVLLVEQEDEPGIFASDGQYLTSQSSDAAPLALTLQLCYGRRVALMRHQPEDGSGATTPLEKTSSTNNASGSTGPSSVTSAGSSSNSGASANAGSAVNSGGSSATPAVKGA</sequence>
<dbReference type="AlphaFoldDB" id="A0A060QK77"/>